<dbReference type="UniPathway" id="UPA00051">
    <property type="reaction ID" value="UER00462"/>
</dbReference>
<feature type="binding site" evidence="8">
    <location>
        <begin position="5"/>
        <end position="8"/>
    </location>
    <ligand>
        <name>ATP</name>
        <dbReference type="ChEBI" id="CHEBI:30616"/>
    </ligand>
</feature>
<dbReference type="GO" id="GO:0009090">
    <property type="term" value="P:homoserine biosynthetic process"/>
    <property type="evidence" value="ECO:0007669"/>
    <property type="project" value="TreeGrafter"/>
</dbReference>
<keyword evidence="3 9" id="KW-0808">Transferase</keyword>
<dbReference type="PANTHER" id="PTHR21499">
    <property type="entry name" value="ASPARTATE KINASE"/>
    <property type="match status" value="1"/>
</dbReference>
<dbReference type="PIRSF" id="PIRSF000726">
    <property type="entry name" value="Asp_kin"/>
    <property type="match status" value="1"/>
</dbReference>
<dbReference type="InterPro" id="IPR001341">
    <property type="entry name" value="Asp_kinase"/>
</dbReference>
<dbReference type="SUPFAM" id="SSF55021">
    <property type="entry name" value="ACT-like"/>
    <property type="match status" value="1"/>
</dbReference>
<comment type="pathway">
    <text evidence="10">Amino-acid biosynthesis; L-methionine biosynthesis via de novo pathway; L-homoserine from L-aspartate: step 1/3.</text>
</comment>
<dbReference type="EC" id="2.7.2.4" evidence="9"/>
<dbReference type="GO" id="GO:0004072">
    <property type="term" value="F:aspartate kinase activity"/>
    <property type="evidence" value="ECO:0007669"/>
    <property type="project" value="UniProtKB-EC"/>
</dbReference>
<comment type="similarity">
    <text evidence="2 9">Belongs to the aspartokinase family.</text>
</comment>
<evidence type="ECO:0000256" key="5">
    <source>
        <dbReference type="ARBA" id="ARBA00022777"/>
    </source>
</evidence>
<keyword evidence="13" id="KW-1185">Reference proteome</keyword>
<name>A0A7K1XXZ0_9SPHI</name>
<reference evidence="12 13" key="1">
    <citation type="submission" date="2019-11" db="EMBL/GenBank/DDBJ databases">
        <title>Pedobacter sp. HMF7056 Genome sequencing and assembly.</title>
        <authorList>
            <person name="Kang H."/>
            <person name="Kim H."/>
            <person name="Joh K."/>
        </authorList>
    </citation>
    <scope>NUCLEOTIDE SEQUENCE [LARGE SCALE GENOMIC DNA]</scope>
    <source>
        <strain evidence="12 13">HMF7056</strain>
    </source>
</reference>
<dbReference type="InterPro" id="IPR001048">
    <property type="entry name" value="Asp/Glu/Uridylate_kinase"/>
</dbReference>
<evidence type="ECO:0000313" key="13">
    <source>
        <dbReference type="Proteomes" id="UP000451233"/>
    </source>
</evidence>
<dbReference type="InterPro" id="IPR036393">
    <property type="entry name" value="AceGlu_kinase-like_sf"/>
</dbReference>
<dbReference type="InterPro" id="IPR005260">
    <property type="entry name" value="Asp_kin_monofn"/>
</dbReference>
<protein>
    <recommendedName>
        <fullName evidence="9">Aspartokinase</fullName>
        <ecNumber evidence="9">2.7.2.4</ecNumber>
    </recommendedName>
</protein>
<evidence type="ECO:0000256" key="10">
    <source>
        <dbReference type="RuleBase" id="RU004249"/>
    </source>
</evidence>
<feature type="binding site" evidence="8">
    <location>
        <position position="120"/>
    </location>
    <ligand>
        <name>substrate</name>
    </ligand>
</feature>
<evidence type="ECO:0000259" key="11">
    <source>
        <dbReference type="Pfam" id="PF00696"/>
    </source>
</evidence>
<dbReference type="GO" id="GO:0005829">
    <property type="term" value="C:cytosol"/>
    <property type="evidence" value="ECO:0007669"/>
    <property type="project" value="TreeGrafter"/>
</dbReference>
<comment type="pathway">
    <text evidence="1 10">Amino-acid biosynthesis; L-lysine biosynthesis via DAP pathway; (S)-tetrahydrodipicolinate from L-aspartate: step 1/4.</text>
</comment>
<feature type="binding site" evidence="8">
    <location>
        <position position="43"/>
    </location>
    <ligand>
        <name>substrate</name>
    </ligand>
</feature>
<evidence type="ECO:0000256" key="7">
    <source>
        <dbReference type="ARBA" id="ARBA00047872"/>
    </source>
</evidence>
<dbReference type="InterPro" id="IPR042199">
    <property type="entry name" value="AsparK_Bifunc_asparK/hSer_DH"/>
</dbReference>
<dbReference type="UniPathway" id="UPA00050">
    <property type="reaction ID" value="UER00461"/>
</dbReference>
<evidence type="ECO:0000256" key="2">
    <source>
        <dbReference type="ARBA" id="ARBA00010122"/>
    </source>
</evidence>
<keyword evidence="5 9" id="KW-0418">Kinase</keyword>
<dbReference type="Gene3D" id="3.40.1160.10">
    <property type="entry name" value="Acetylglutamate kinase-like"/>
    <property type="match status" value="1"/>
</dbReference>
<dbReference type="GO" id="GO:0005524">
    <property type="term" value="F:ATP binding"/>
    <property type="evidence" value="ECO:0007669"/>
    <property type="project" value="UniProtKB-KW"/>
</dbReference>
<proteinExistence type="inferred from homology"/>
<evidence type="ECO:0000313" key="12">
    <source>
        <dbReference type="EMBL" id="MXV15875.1"/>
    </source>
</evidence>
<evidence type="ECO:0000256" key="6">
    <source>
        <dbReference type="ARBA" id="ARBA00022840"/>
    </source>
</evidence>
<evidence type="ECO:0000256" key="1">
    <source>
        <dbReference type="ARBA" id="ARBA00004766"/>
    </source>
</evidence>
<dbReference type="GO" id="GO:0009089">
    <property type="term" value="P:lysine biosynthetic process via diaminopimelate"/>
    <property type="evidence" value="ECO:0007669"/>
    <property type="project" value="UniProtKB-UniPathway"/>
</dbReference>
<keyword evidence="4 8" id="KW-0547">Nucleotide-binding</keyword>
<dbReference type="EMBL" id="WVHS01000002">
    <property type="protein sequence ID" value="MXV15875.1"/>
    <property type="molecule type" value="Genomic_DNA"/>
</dbReference>
<dbReference type="RefSeq" id="WP_160906844.1">
    <property type="nucleotide sequence ID" value="NZ_WVHS01000002.1"/>
</dbReference>
<dbReference type="SUPFAM" id="SSF53633">
    <property type="entry name" value="Carbamate kinase-like"/>
    <property type="match status" value="1"/>
</dbReference>
<evidence type="ECO:0000256" key="4">
    <source>
        <dbReference type="ARBA" id="ARBA00022741"/>
    </source>
</evidence>
<evidence type="ECO:0000256" key="3">
    <source>
        <dbReference type="ARBA" id="ARBA00022679"/>
    </source>
</evidence>
<comment type="caution">
    <text evidence="12">The sequence shown here is derived from an EMBL/GenBank/DDBJ whole genome shotgun (WGS) entry which is preliminary data.</text>
</comment>
<keyword evidence="10" id="KW-0028">Amino-acid biosynthesis</keyword>
<dbReference type="PANTHER" id="PTHR21499:SF59">
    <property type="entry name" value="ASPARTOKINASE"/>
    <property type="match status" value="1"/>
</dbReference>
<evidence type="ECO:0000256" key="8">
    <source>
        <dbReference type="PIRSR" id="PIRSR000726-1"/>
    </source>
</evidence>
<dbReference type="Pfam" id="PF00696">
    <property type="entry name" value="AA_kinase"/>
    <property type="match status" value="1"/>
</dbReference>
<accession>A0A7K1XXZ0</accession>
<dbReference type="InterPro" id="IPR045865">
    <property type="entry name" value="ACT-like_dom_sf"/>
</dbReference>
<sequence length="421" mass="46767">MRVYKFGGASVKDAEGVKNLARIVSLAGEEPLLIVVSAMGKTTNALEAITTAYVGGGDAFSLLDTLKHSHEQVLADLFGTTSHPVFNEVANTFVEIDWILEEEPHQDFDFIYDQVVSVGELVSTRIVNAYLEYTGISSQWVDARSFIHTDNTYREGQVDWEKTRAESTKKLLPLLESKVLVTQGFIGGTSENYTTTLGREGSDYSAAIFASCLGARSLTIWKDVPGVLNADPRLFTDTKKYSELSYPEALEMTYYGATVIHPKTIKPLQNARIALYVKPFYAPEEPGTLVSETSQTDTSIPAIIVKNNQALVSMAAKDHSFITEIHLSEIFKTFATHQVKINMMQISAISFSVCFDFDEKRFAKLVAALGSVYHLKYNSPLQLITIRHYKRDLITELTAGRVVLLEQLSRNTAQLVVKIPD</sequence>
<keyword evidence="6 8" id="KW-0067">ATP-binding</keyword>
<dbReference type="GO" id="GO:0009088">
    <property type="term" value="P:threonine biosynthetic process"/>
    <property type="evidence" value="ECO:0007669"/>
    <property type="project" value="UniProtKB-UniPathway"/>
</dbReference>
<dbReference type="Gene3D" id="1.20.120.1320">
    <property type="entry name" value="Aspartokinase, catalytic domain"/>
    <property type="match status" value="1"/>
</dbReference>
<gene>
    <name evidence="12" type="ORF">GS398_11210</name>
</gene>
<dbReference type="CDD" id="cd04868">
    <property type="entry name" value="ACT_AK-like"/>
    <property type="match status" value="1"/>
</dbReference>
<feature type="binding site" evidence="8">
    <location>
        <position position="233"/>
    </location>
    <ligand>
        <name>ATP</name>
        <dbReference type="ChEBI" id="CHEBI:30616"/>
    </ligand>
</feature>
<dbReference type="Gene3D" id="3.30.70.260">
    <property type="match status" value="2"/>
</dbReference>
<organism evidence="12 13">
    <name type="scientific">Hufsiella ginkgonis</name>
    <dbReference type="NCBI Taxonomy" id="2695274"/>
    <lineage>
        <taxon>Bacteria</taxon>
        <taxon>Pseudomonadati</taxon>
        <taxon>Bacteroidota</taxon>
        <taxon>Sphingobacteriia</taxon>
        <taxon>Sphingobacteriales</taxon>
        <taxon>Sphingobacteriaceae</taxon>
        <taxon>Hufsiella</taxon>
    </lineage>
</organism>
<dbReference type="NCBIfam" id="TIGR00657">
    <property type="entry name" value="asp_kinases"/>
    <property type="match status" value="1"/>
</dbReference>
<comment type="pathway">
    <text evidence="10">Amino-acid biosynthesis; L-threonine biosynthesis; L-threonine from L-aspartate: step 1/5.</text>
</comment>
<comment type="catalytic activity">
    <reaction evidence="7 9">
        <text>L-aspartate + ATP = 4-phospho-L-aspartate + ADP</text>
        <dbReference type="Rhea" id="RHEA:23776"/>
        <dbReference type="ChEBI" id="CHEBI:29991"/>
        <dbReference type="ChEBI" id="CHEBI:30616"/>
        <dbReference type="ChEBI" id="CHEBI:57535"/>
        <dbReference type="ChEBI" id="CHEBI:456216"/>
        <dbReference type="EC" id="2.7.2.4"/>
    </reaction>
</comment>
<dbReference type="AlphaFoldDB" id="A0A7K1XXZ0"/>
<feature type="domain" description="Aspartate/glutamate/uridylate kinase" evidence="11">
    <location>
        <begin position="2"/>
        <end position="277"/>
    </location>
</feature>
<dbReference type="Proteomes" id="UP000451233">
    <property type="component" value="Unassembled WGS sequence"/>
</dbReference>
<evidence type="ECO:0000256" key="9">
    <source>
        <dbReference type="RuleBase" id="RU003448"/>
    </source>
</evidence>
<dbReference type="UniPathway" id="UPA00034">
    <property type="reaction ID" value="UER00015"/>
</dbReference>